<organism evidence="3 4">
    <name type="scientific">Ravibacter arvi</name>
    <dbReference type="NCBI Taxonomy" id="2051041"/>
    <lineage>
        <taxon>Bacteria</taxon>
        <taxon>Pseudomonadati</taxon>
        <taxon>Bacteroidota</taxon>
        <taxon>Cytophagia</taxon>
        <taxon>Cytophagales</taxon>
        <taxon>Spirosomataceae</taxon>
        <taxon>Ravibacter</taxon>
    </lineage>
</organism>
<keyword evidence="1" id="KW-0732">Signal</keyword>
<accession>A0ABP8M9N7</accession>
<dbReference type="EMBL" id="BAABEY010000036">
    <property type="protein sequence ID" value="GAA4445885.1"/>
    <property type="molecule type" value="Genomic_DNA"/>
</dbReference>
<protein>
    <recommendedName>
        <fullName evidence="2">DUF5723 domain-containing protein</fullName>
    </recommendedName>
</protein>
<evidence type="ECO:0000256" key="1">
    <source>
        <dbReference type="SAM" id="SignalP"/>
    </source>
</evidence>
<dbReference type="InterPro" id="IPR043781">
    <property type="entry name" value="DUF5723"/>
</dbReference>
<dbReference type="RefSeq" id="WP_345032147.1">
    <property type="nucleotide sequence ID" value="NZ_BAABEY010000036.1"/>
</dbReference>
<evidence type="ECO:0000313" key="4">
    <source>
        <dbReference type="Proteomes" id="UP001501508"/>
    </source>
</evidence>
<keyword evidence="4" id="KW-1185">Reference proteome</keyword>
<evidence type="ECO:0000259" key="2">
    <source>
        <dbReference type="Pfam" id="PF18990"/>
    </source>
</evidence>
<dbReference type="Proteomes" id="UP001501508">
    <property type="component" value="Unassembled WGS sequence"/>
</dbReference>
<feature type="signal peptide" evidence="1">
    <location>
        <begin position="1"/>
        <end position="19"/>
    </location>
</feature>
<reference evidence="4" key="1">
    <citation type="journal article" date="2019" name="Int. J. Syst. Evol. Microbiol.">
        <title>The Global Catalogue of Microorganisms (GCM) 10K type strain sequencing project: providing services to taxonomists for standard genome sequencing and annotation.</title>
        <authorList>
            <consortium name="The Broad Institute Genomics Platform"/>
            <consortium name="The Broad Institute Genome Sequencing Center for Infectious Disease"/>
            <person name="Wu L."/>
            <person name="Ma J."/>
        </authorList>
    </citation>
    <scope>NUCLEOTIDE SEQUENCE [LARGE SCALE GENOMIC DNA]</scope>
    <source>
        <strain evidence="4">JCM 31920</strain>
    </source>
</reference>
<comment type="caution">
    <text evidence="3">The sequence shown here is derived from an EMBL/GenBank/DDBJ whole genome shotgun (WGS) entry which is preliminary data.</text>
</comment>
<sequence>MRGTSFLFLVLFSVSSAYSQDLTGLSASNYGGLYRATYNPSVLGGSRYKWQLNLGTINSTISSRYFQFFGRSSLLYPSIASKSTAQLYGKSRTMGSITDQEEIQLNSTLHLPSFMISLGKIHGVAVQVRSRGFVQGAGIPDDVRMLYTKRLDTPKPGGGSGNWGPFFLKQHSFTEVAFAYGVQLLDTPAQKFRVGATVKYIMGGRTSFIDGSIGDYTYAPVSANGENQLTMHQVAYRAGYTQPVTKPGLGDLLDRQKYGQGWALDAGLSYEIGTHWHRDDPGDSRPGYVLRVGASVNDVGRIGYKTASSTQFSGRAETLEMTQREMETIADQGPLGIRSLLGGEDIGTFRGTGRLPSMYHLEADFQVFKAFFIYAARSAPLNTATDNPLLSVTLPATFTIGPRWENEDSDYAFPVSFIDGKKKVSVGVTGRIGPVQMGFSNFLALIGKSDSKATYGYLGISLFHLKTRDYRKKIKWKQNWN</sequence>
<gene>
    <name evidence="3" type="ORF">GCM10023091_38070</name>
</gene>
<evidence type="ECO:0000313" key="3">
    <source>
        <dbReference type="EMBL" id="GAA4445885.1"/>
    </source>
</evidence>
<name>A0ABP8M9N7_9BACT</name>
<proteinExistence type="predicted"/>
<dbReference type="Pfam" id="PF18990">
    <property type="entry name" value="DUF5723"/>
    <property type="match status" value="1"/>
</dbReference>
<feature type="chain" id="PRO_5046101466" description="DUF5723 domain-containing protein" evidence="1">
    <location>
        <begin position="20"/>
        <end position="481"/>
    </location>
</feature>
<feature type="domain" description="DUF5723" evidence="2">
    <location>
        <begin position="43"/>
        <end position="436"/>
    </location>
</feature>